<name>A0A1G8G8Y7_9CLOT</name>
<keyword evidence="6" id="KW-0694">RNA-binding</keyword>
<keyword evidence="2 6" id="KW-0806">Transcription termination</keyword>
<dbReference type="NCBIfam" id="NF003549">
    <property type="entry name" value="PRK05205.1-5"/>
    <property type="match status" value="1"/>
</dbReference>
<protein>
    <recommendedName>
        <fullName evidence="6">Bifunctional protein PyrR</fullName>
    </recommendedName>
    <domain>
        <recommendedName>
            <fullName evidence="6">Pyrimidine operon regulatory protein</fullName>
        </recommendedName>
    </domain>
    <domain>
        <recommendedName>
            <fullName evidence="6">Uracil phosphoribosyltransferase</fullName>
            <shortName evidence="6">UPRTase</shortName>
            <ecNumber evidence="6">2.4.2.9</ecNumber>
        </recommendedName>
    </domain>
</protein>
<dbReference type="InterPro" id="IPR029057">
    <property type="entry name" value="PRTase-like"/>
</dbReference>
<organism evidence="8 9">
    <name type="scientific">Proteiniclasticum ruminis</name>
    <dbReference type="NCBI Taxonomy" id="398199"/>
    <lineage>
        <taxon>Bacteria</taxon>
        <taxon>Bacillati</taxon>
        <taxon>Bacillota</taxon>
        <taxon>Clostridia</taxon>
        <taxon>Eubacteriales</taxon>
        <taxon>Clostridiaceae</taxon>
        <taxon>Proteiniclasticum</taxon>
    </lineage>
</organism>
<dbReference type="FunFam" id="3.40.50.2020:FF:000020">
    <property type="entry name" value="Bifunctional protein PyrR"/>
    <property type="match status" value="1"/>
</dbReference>
<dbReference type="InterPro" id="IPR023050">
    <property type="entry name" value="PyrR"/>
</dbReference>
<dbReference type="HAMAP" id="MF_01219">
    <property type="entry name" value="PyrR"/>
    <property type="match status" value="1"/>
</dbReference>
<dbReference type="Proteomes" id="UP000183255">
    <property type="component" value="Unassembled WGS sequence"/>
</dbReference>
<comment type="function">
    <text evidence="6">Also displays a weak uracil phosphoribosyltransferase activity which is not physiologically significant.</text>
</comment>
<dbReference type="SUPFAM" id="SSF53271">
    <property type="entry name" value="PRTase-like"/>
    <property type="match status" value="1"/>
</dbReference>
<dbReference type="AlphaFoldDB" id="A0A1G8G8Y7"/>
<evidence type="ECO:0000259" key="7">
    <source>
        <dbReference type="Pfam" id="PF00156"/>
    </source>
</evidence>
<dbReference type="EC" id="2.4.2.9" evidence="6"/>
<keyword evidence="6 8" id="KW-0328">Glycosyltransferase</keyword>
<feature type="domain" description="Phosphoribosyltransferase" evidence="7">
    <location>
        <begin position="6"/>
        <end position="152"/>
    </location>
</feature>
<evidence type="ECO:0000256" key="6">
    <source>
        <dbReference type="HAMAP-Rule" id="MF_01219"/>
    </source>
</evidence>
<evidence type="ECO:0000313" key="8">
    <source>
        <dbReference type="EMBL" id="SDH90746.1"/>
    </source>
</evidence>
<dbReference type="GO" id="GO:0006353">
    <property type="term" value="P:DNA-templated transcription termination"/>
    <property type="evidence" value="ECO:0007669"/>
    <property type="project" value="UniProtKB-UniRule"/>
</dbReference>
<keyword evidence="4 6" id="KW-0805">Transcription regulation</keyword>
<dbReference type="InterPro" id="IPR000836">
    <property type="entry name" value="PRTase_dom"/>
</dbReference>
<dbReference type="PANTHER" id="PTHR11608:SF0">
    <property type="entry name" value="BIFUNCTIONAL PROTEIN PYRR"/>
    <property type="match status" value="1"/>
</dbReference>
<dbReference type="RefSeq" id="WP_031572873.1">
    <property type="nucleotide sequence ID" value="NZ_DAMANS010000021.1"/>
</dbReference>
<dbReference type="OrthoDB" id="9802227at2"/>
<keyword evidence="3 6" id="KW-0808">Transferase</keyword>
<gene>
    <name evidence="6" type="primary">pyrR</name>
    <name evidence="8" type="ORF">SAMN05421804_101177</name>
</gene>
<dbReference type="CDD" id="cd06223">
    <property type="entry name" value="PRTases_typeI"/>
    <property type="match status" value="1"/>
</dbReference>
<dbReference type="EMBL" id="FNDZ01000001">
    <property type="protein sequence ID" value="SDH90746.1"/>
    <property type="molecule type" value="Genomic_DNA"/>
</dbReference>
<dbReference type="NCBIfam" id="NF003547">
    <property type="entry name" value="PRK05205.1-3"/>
    <property type="match status" value="1"/>
</dbReference>
<feature type="short sequence motif" description="PRPP-binding" evidence="6">
    <location>
        <begin position="99"/>
        <end position="111"/>
    </location>
</feature>
<dbReference type="InterPro" id="IPR050137">
    <property type="entry name" value="PyrR_bifunctional"/>
</dbReference>
<comment type="catalytic activity">
    <reaction evidence="6">
        <text>UMP + diphosphate = 5-phospho-alpha-D-ribose 1-diphosphate + uracil</text>
        <dbReference type="Rhea" id="RHEA:13017"/>
        <dbReference type="ChEBI" id="CHEBI:17568"/>
        <dbReference type="ChEBI" id="CHEBI:33019"/>
        <dbReference type="ChEBI" id="CHEBI:57865"/>
        <dbReference type="ChEBI" id="CHEBI:58017"/>
        <dbReference type="EC" id="2.4.2.9"/>
    </reaction>
</comment>
<comment type="function">
    <text evidence="6">Regulates transcriptional attenuation of the pyrimidine nucleotide (pyr) operon by binding in a uridine-dependent manner to specific sites on pyr mRNA. This disrupts an antiterminator hairpin in the RNA and favors formation of a downstream transcription terminator, leading to a reduced expression of downstream genes.</text>
</comment>
<evidence type="ECO:0000256" key="1">
    <source>
        <dbReference type="ARBA" id="ARBA00005565"/>
    </source>
</evidence>
<proteinExistence type="inferred from homology"/>
<sequence>MEFKAALLDEKAIERALVRIAHEIVEKNKGVQDLVLVGIKRRGVPLAERIRENILNFEEVSLPVASVDITLYRDDLEEDYESPQIKNDVIEVSIKDKKVVLVDDVLFTGRTVRAALDAITANGRPRSIQLAVLIDRGHRELPIRADYVGKNVPTSRNEMIKVMLEEIDGKNAVEIYTKEG</sequence>
<comment type="similarity">
    <text evidence="1 6">Belongs to the purine/pyrimidine phosphoribosyltransferase family. PyrR subfamily.</text>
</comment>
<dbReference type="GO" id="GO:0003723">
    <property type="term" value="F:RNA binding"/>
    <property type="evidence" value="ECO:0007669"/>
    <property type="project" value="UniProtKB-UniRule"/>
</dbReference>
<evidence type="ECO:0000256" key="5">
    <source>
        <dbReference type="ARBA" id="ARBA00023163"/>
    </source>
</evidence>
<keyword evidence="5 6" id="KW-0804">Transcription</keyword>
<dbReference type="Pfam" id="PF00156">
    <property type="entry name" value="Pribosyltran"/>
    <property type="match status" value="1"/>
</dbReference>
<comment type="subunit">
    <text evidence="6">Homodimer and homohexamer; in equilibrium.</text>
</comment>
<evidence type="ECO:0000256" key="4">
    <source>
        <dbReference type="ARBA" id="ARBA00023015"/>
    </source>
</evidence>
<accession>A0A1G8G8Y7</accession>
<dbReference type="Gene3D" id="3.40.50.2020">
    <property type="match status" value="1"/>
</dbReference>
<evidence type="ECO:0000313" key="9">
    <source>
        <dbReference type="Proteomes" id="UP000183255"/>
    </source>
</evidence>
<evidence type="ECO:0000256" key="2">
    <source>
        <dbReference type="ARBA" id="ARBA00022472"/>
    </source>
</evidence>
<dbReference type="PANTHER" id="PTHR11608">
    <property type="entry name" value="BIFUNCTIONAL PROTEIN PYRR"/>
    <property type="match status" value="1"/>
</dbReference>
<evidence type="ECO:0000256" key="3">
    <source>
        <dbReference type="ARBA" id="ARBA00022679"/>
    </source>
</evidence>
<dbReference type="NCBIfam" id="NF003548">
    <property type="entry name" value="PRK05205.1-4"/>
    <property type="match status" value="1"/>
</dbReference>
<reference evidence="8 9" key="1">
    <citation type="submission" date="2016-10" db="EMBL/GenBank/DDBJ databases">
        <authorList>
            <person name="de Groot N.N."/>
        </authorList>
    </citation>
    <scope>NUCLEOTIDE SEQUENCE [LARGE SCALE GENOMIC DNA]</scope>
    <source>
        <strain evidence="8 9">CGMCC 1.5058</strain>
    </source>
</reference>
<dbReference type="GO" id="GO:0004845">
    <property type="term" value="F:uracil phosphoribosyltransferase activity"/>
    <property type="evidence" value="ECO:0007669"/>
    <property type="project" value="UniProtKB-UniRule"/>
</dbReference>